<dbReference type="InterPro" id="IPR032719">
    <property type="entry name" value="WbsX"/>
</dbReference>
<accession>A0ABR7UUS8</accession>
<keyword evidence="2" id="KW-1185">Reference proteome</keyword>
<protein>
    <recommendedName>
        <fullName evidence="3">Glycosyltransferase WbsX</fullName>
    </recommendedName>
</protein>
<dbReference type="PANTHER" id="PTHR41244">
    <property type="entry name" value="RHAMNAN SYNTHESIS F"/>
    <property type="match status" value="1"/>
</dbReference>
<evidence type="ECO:0000313" key="2">
    <source>
        <dbReference type="Proteomes" id="UP000661715"/>
    </source>
</evidence>
<sequence length="385" mass="46390">MKIPKIIAFYFPQFHEIPENDKWWGKGFTDWKLVKEAEPLYEGHDQPRVPLNEDYYNPCEKETLKKQAELAKNYGIEGFMFYHYWFDGKLYLEKPMEVFLSNPDIDISFCVTWANESWTRSWVGKPEIFLQKQLHTNDKNIWKKHFDYLLPFFKDERAIKIDGKPVFLIYQPFLINNSKEMMAFWTDLAINNGLNGLYFIAIKNHDYQSSDFLSSYQAIMKFQPREAYTSKGFQEENIIARFQFLRKLPHIVQLYLTKLNQKLTKYKIFDSGKIWSIIKDRAYMNDYQEHKLSVFESAFFDWDNTPRYKKNAKIFTGLSFEQKKNNFRFLMHEAFRNNSPYVFFNAWNEWSESAYLEPDKKNGFKHLEIIKEVVDELKEEIKSKH</sequence>
<evidence type="ECO:0008006" key="3">
    <source>
        <dbReference type="Google" id="ProtNLM"/>
    </source>
</evidence>
<name>A0ABR7UUS8_9FLAO</name>
<evidence type="ECO:0000313" key="1">
    <source>
        <dbReference type="EMBL" id="MBD0726674.1"/>
    </source>
</evidence>
<gene>
    <name evidence="1" type="ORF">B6A10_16000</name>
</gene>
<organism evidence="1 2">
    <name type="scientific">Flavobacterium pokkalii</name>
    <dbReference type="NCBI Taxonomy" id="1940408"/>
    <lineage>
        <taxon>Bacteria</taxon>
        <taxon>Pseudomonadati</taxon>
        <taxon>Bacteroidota</taxon>
        <taxon>Flavobacteriia</taxon>
        <taxon>Flavobacteriales</taxon>
        <taxon>Flavobacteriaceae</taxon>
        <taxon>Flavobacterium</taxon>
    </lineage>
</organism>
<dbReference type="PANTHER" id="PTHR41244:SF1">
    <property type="entry name" value="GLYCOSYLTRANSFERASE"/>
    <property type="match status" value="1"/>
</dbReference>
<dbReference type="EMBL" id="NASZ01000036">
    <property type="protein sequence ID" value="MBD0726674.1"/>
    <property type="molecule type" value="Genomic_DNA"/>
</dbReference>
<dbReference type="Proteomes" id="UP000661715">
    <property type="component" value="Unassembled WGS sequence"/>
</dbReference>
<reference evidence="1 2" key="1">
    <citation type="journal article" date="2020" name="Microbiol. Res.">
        <title>Flavobacterium pokkalii sp. nov., a novel plant growth promoting native rhizobacteria isolated from pokkali rice grown in coastal saline affected agricultural regions of southern India, Kerala.</title>
        <authorList>
            <person name="Menon R.R."/>
            <person name="Kumari S."/>
            <person name="Viver T."/>
            <person name="Rameshkumar N."/>
        </authorList>
    </citation>
    <scope>NUCLEOTIDE SEQUENCE [LARGE SCALE GENOMIC DNA]</scope>
    <source>
        <strain evidence="1 2">L1I52</strain>
    </source>
</reference>
<proteinExistence type="predicted"/>
<comment type="caution">
    <text evidence="1">The sequence shown here is derived from an EMBL/GenBank/DDBJ whole genome shotgun (WGS) entry which is preliminary data.</text>
</comment>
<dbReference type="CDD" id="cd11579">
    <property type="entry name" value="Glyco_tran_WbsX"/>
    <property type="match status" value="1"/>
</dbReference>
<dbReference type="RefSeq" id="WP_188221663.1">
    <property type="nucleotide sequence ID" value="NZ_NASZ01000036.1"/>
</dbReference>
<dbReference type="Pfam" id="PF14307">
    <property type="entry name" value="Glyco_tran_WbsX"/>
    <property type="match status" value="1"/>
</dbReference>
<dbReference type="Gene3D" id="3.20.20.80">
    <property type="entry name" value="Glycosidases"/>
    <property type="match status" value="1"/>
</dbReference>